<feature type="domain" description="DUF397" evidence="1">
    <location>
        <begin position="10"/>
        <end position="61"/>
    </location>
</feature>
<sequence>MNTERPARLDWFKSSYSSGEGGACVEVAADPALIHVRDSKERRGPCLAFARSAWAGFVAGLERDRS</sequence>
<accession>A0A6G3QYL3</accession>
<reference evidence="2" key="1">
    <citation type="submission" date="2020-01" db="EMBL/GenBank/DDBJ databases">
        <title>Insect and environment-associated Actinomycetes.</title>
        <authorList>
            <person name="Currrie C."/>
            <person name="Chevrette M."/>
            <person name="Carlson C."/>
            <person name="Stubbendieck R."/>
            <person name="Wendt-Pienkowski E."/>
        </authorList>
    </citation>
    <scope>NUCLEOTIDE SEQUENCE</scope>
    <source>
        <strain evidence="2">SID14436</strain>
    </source>
</reference>
<evidence type="ECO:0000259" key="1">
    <source>
        <dbReference type="Pfam" id="PF04149"/>
    </source>
</evidence>
<comment type="caution">
    <text evidence="2">The sequence shown here is derived from an EMBL/GenBank/DDBJ whole genome shotgun (WGS) entry which is preliminary data.</text>
</comment>
<evidence type="ECO:0000313" key="2">
    <source>
        <dbReference type="EMBL" id="NEA88471.1"/>
    </source>
</evidence>
<protein>
    <submittedName>
        <fullName evidence="2">DUF397 domain-containing protein</fullName>
    </submittedName>
</protein>
<dbReference type="RefSeq" id="WP_164337205.1">
    <property type="nucleotide sequence ID" value="NZ_JAAGMD010000597.1"/>
</dbReference>
<gene>
    <name evidence="2" type="ORF">G3I53_21135</name>
</gene>
<proteinExistence type="predicted"/>
<organism evidence="2">
    <name type="scientific">Streptomyces sp. SID14436</name>
    <dbReference type="NCBI Taxonomy" id="2706070"/>
    <lineage>
        <taxon>Bacteria</taxon>
        <taxon>Bacillati</taxon>
        <taxon>Actinomycetota</taxon>
        <taxon>Actinomycetes</taxon>
        <taxon>Kitasatosporales</taxon>
        <taxon>Streptomycetaceae</taxon>
        <taxon>Streptomyces</taxon>
    </lineage>
</organism>
<dbReference type="InterPro" id="IPR007278">
    <property type="entry name" value="DUF397"/>
</dbReference>
<dbReference type="AlphaFoldDB" id="A0A6G3QYL3"/>
<dbReference type="Pfam" id="PF04149">
    <property type="entry name" value="DUF397"/>
    <property type="match status" value="1"/>
</dbReference>
<name>A0A6G3QYL3_9ACTN</name>
<dbReference type="EMBL" id="JAAGMD010000597">
    <property type="protein sequence ID" value="NEA88471.1"/>
    <property type="molecule type" value="Genomic_DNA"/>
</dbReference>